<feature type="region of interest" description="Disordered" evidence="1">
    <location>
        <begin position="489"/>
        <end position="651"/>
    </location>
</feature>
<protein>
    <recommendedName>
        <fullName evidence="2">DUF3074 domain-containing protein</fullName>
    </recommendedName>
</protein>
<dbReference type="Proteomes" id="UP000070121">
    <property type="component" value="Unassembled WGS sequence"/>
</dbReference>
<feature type="region of interest" description="Disordered" evidence="1">
    <location>
        <begin position="697"/>
        <end position="719"/>
    </location>
</feature>
<gene>
    <name evidence="3" type="ORF">CSAL01_12751</name>
</gene>
<dbReference type="SUPFAM" id="SSF55961">
    <property type="entry name" value="Bet v1-like"/>
    <property type="match status" value="1"/>
</dbReference>
<feature type="domain" description="DUF3074" evidence="2">
    <location>
        <begin position="122"/>
        <end position="393"/>
    </location>
</feature>
<dbReference type="InterPro" id="IPR024500">
    <property type="entry name" value="DUF3074"/>
</dbReference>
<dbReference type="AlphaFoldDB" id="A0A135UZ35"/>
<organism evidence="3 4">
    <name type="scientific">Colletotrichum salicis</name>
    <dbReference type="NCBI Taxonomy" id="1209931"/>
    <lineage>
        <taxon>Eukaryota</taxon>
        <taxon>Fungi</taxon>
        <taxon>Dikarya</taxon>
        <taxon>Ascomycota</taxon>
        <taxon>Pezizomycotina</taxon>
        <taxon>Sordariomycetes</taxon>
        <taxon>Hypocreomycetidae</taxon>
        <taxon>Glomerellales</taxon>
        <taxon>Glomerellaceae</taxon>
        <taxon>Colletotrichum</taxon>
        <taxon>Colletotrichum acutatum species complex</taxon>
    </lineage>
</organism>
<dbReference type="Pfam" id="PF11274">
    <property type="entry name" value="DUF3074"/>
    <property type="match status" value="1"/>
</dbReference>
<comment type="caution">
    <text evidence="3">The sequence shown here is derived from an EMBL/GenBank/DDBJ whole genome shotgun (WGS) entry which is preliminary data.</text>
</comment>
<feature type="compositionally biased region" description="Basic and acidic residues" evidence="1">
    <location>
        <begin position="557"/>
        <end position="594"/>
    </location>
</feature>
<dbReference type="Gene3D" id="3.30.530.20">
    <property type="match status" value="1"/>
</dbReference>
<feature type="region of interest" description="Disordered" evidence="1">
    <location>
        <begin position="399"/>
        <end position="430"/>
    </location>
</feature>
<evidence type="ECO:0000256" key="1">
    <source>
        <dbReference type="SAM" id="MobiDB-lite"/>
    </source>
</evidence>
<proteinExistence type="predicted"/>
<sequence length="719" mass="78410">MAPHHEPFKGLAPIKWESVAEEDPKEFMTDVFANAQTVIDSIPVPAAVKQAAASHGRSRSHTDPPIPVADINRSLSQRQTGAALKLSQDLSKEWKEVKVNAKDNPLAINVYKLAAKDGKGSWFARRSVHDGLTFDKWKLGLEREFAESMKVQSGPGAGAIRGIGAEKRAAHEVVEGSGKMEGEFWITPLETLAPNTDNVCPVFQLSAQFPGPTAPRDFVTLLLSSDFSGGAPQEGARRPLRTYMIVSKPCVHPECPERPGYIRGQYESVEIIREIPSDKPAAITRARSSIDLSQEGAKERQAVAESMGKEAILRAAKKAVDADGRHRGASVDSAPARDDAGHTGEGVEEDATTSVEWLMVTRSDPGGNVPRFLIDRGTPAGIIGDAGKFLKWMTAKTADEFSTSDTEQEETKQGAKQAESEKVASPMEVAKQPTSNLLPEESAQMQDNSVPSSNGLYGIISGAFGMASSVVASRLPDGYALPGIFTAPSTNGSIAEEDEDESVESDTSSIRSFASAVEKTDEGEPVTPPEPTQPDSMSLHSSGSGGGASLQGGKTSSHHERELRKLQERRQKMQDKINKMQERMSSKRDQDSQKEAANLAKLREKHDKEMAKQEDKYKRDMQRLEQRREQEQRKAEEKRRKQAEKEEKGNLALELERVKAERDVALKEIDVLKEQVGQLQSQNTMLVVKMGKMGGLGGIKRQDSTLSVPGEKVVQTVSN</sequence>
<dbReference type="EMBL" id="JFFI01000845">
    <property type="protein sequence ID" value="KXH65669.1"/>
    <property type="molecule type" value="Genomic_DNA"/>
</dbReference>
<dbReference type="PANTHER" id="PTHR40370:SF1">
    <property type="entry name" value="DUF3074 DOMAIN-CONTAINING PROTEIN"/>
    <property type="match status" value="1"/>
</dbReference>
<feature type="compositionally biased region" description="Acidic residues" evidence="1">
    <location>
        <begin position="495"/>
        <end position="504"/>
    </location>
</feature>
<dbReference type="PANTHER" id="PTHR40370">
    <property type="entry name" value="EXPRESSED PROTEIN"/>
    <property type="match status" value="1"/>
</dbReference>
<dbReference type="InterPro" id="IPR023393">
    <property type="entry name" value="START-like_dom_sf"/>
</dbReference>
<keyword evidence="4" id="KW-1185">Reference proteome</keyword>
<dbReference type="OrthoDB" id="5403181at2759"/>
<dbReference type="STRING" id="1209931.A0A135UZ35"/>
<evidence type="ECO:0000313" key="4">
    <source>
        <dbReference type="Proteomes" id="UP000070121"/>
    </source>
</evidence>
<evidence type="ECO:0000259" key="2">
    <source>
        <dbReference type="Pfam" id="PF11274"/>
    </source>
</evidence>
<feature type="compositionally biased region" description="Basic and acidic residues" evidence="1">
    <location>
        <begin position="409"/>
        <end position="422"/>
    </location>
</feature>
<feature type="compositionally biased region" description="Basic and acidic residues" evidence="1">
    <location>
        <begin position="601"/>
        <end position="651"/>
    </location>
</feature>
<accession>A0A135UZ35</accession>
<feature type="region of interest" description="Disordered" evidence="1">
    <location>
        <begin position="319"/>
        <end position="352"/>
    </location>
</feature>
<reference evidence="3 4" key="1">
    <citation type="submission" date="2014-02" db="EMBL/GenBank/DDBJ databases">
        <title>The genome sequence of Colletotrichum salicis CBS 607.94.</title>
        <authorList>
            <person name="Baroncelli R."/>
            <person name="Thon M.R."/>
        </authorList>
    </citation>
    <scope>NUCLEOTIDE SEQUENCE [LARGE SCALE GENOMIC DNA]</scope>
    <source>
        <strain evidence="3 4">CBS 607.94</strain>
    </source>
</reference>
<name>A0A135UZ35_9PEZI</name>
<evidence type="ECO:0000313" key="3">
    <source>
        <dbReference type="EMBL" id="KXH65669.1"/>
    </source>
</evidence>